<dbReference type="EMBL" id="CAJMWY010003685">
    <property type="protein sequence ID" value="CAE6505047.1"/>
    <property type="molecule type" value="Genomic_DNA"/>
</dbReference>
<evidence type="ECO:0000256" key="1">
    <source>
        <dbReference type="SAM" id="MobiDB-lite"/>
    </source>
</evidence>
<organism evidence="2 3">
    <name type="scientific">Rhizoctonia solani</name>
    <dbReference type="NCBI Taxonomy" id="456999"/>
    <lineage>
        <taxon>Eukaryota</taxon>
        <taxon>Fungi</taxon>
        <taxon>Dikarya</taxon>
        <taxon>Basidiomycota</taxon>
        <taxon>Agaricomycotina</taxon>
        <taxon>Agaricomycetes</taxon>
        <taxon>Cantharellales</taxon>
        <taxon>Ceratobasidiaceae</taxon>
        <taxon>Rhizoctonia</taxon>
    </lineage>
</organism>
<feature type="compositionally biased region" description="Basic and acidic residues" evidence="1">
    <location>
        <begin position="1"/>
        <end position="16"/>
    </location>
</feature>
<name>A0A8H3D2F9_9AGAM</name>
<evidence type="ECO:0000313" key="3">
    <source>
        <dbReference type="Proteomes" id="UP000663861"/>
    </source>
</evidence>
<feature type="compositionally biased region" description="Low complexity" evidence="1">
    <location>
        <begin position="41"/>
        <end position="55"/>
    </location>
</feature>
<dbReference type="Proteomes" id="UP000663861">
    <property type="component" value="Unassembled WGS sequence"/>
</dbReference>
<gene>
    <name evidence="2" type="ORF">RDB_LOCUS128428</name>
</gene>
<comment type="caution">
    <text evidence="2">The sequence shown here is derived from an EMBL/GenBank/DDBJ whole genome shotgun (WGS) entry which is preliminary data.</text>
</comment>
<sequence>MRRASEQADANVKDSENLASPSIVDTTVPYKGYQQGPTNNPMSEASVSSAEPVSSLARNTPQSYPGLPEPYTA</sequence>
<accession>A0A8H3D2F9</accession>
<dbReference type="AlphaFoldDB" id="A0A8H3D2F9"/>
<feature type="region of interest" description="Disordered" evidence="1">
    <location>
        <begin position="1"/>
        <end position="73"/>
    </location>
</feature>
<proteinExistence type="predicted"/>
<evidence type="ECO:0000313" key="2">
    <source>
        <dbReference type="EMBL" id="CAE6505047.1"/>
    </source>
</evidence>
<reference evidence="2" key="1">
    <citation type="submission" date="2021-01" db="EMBL/GenBank/DDBJ databases">
        <authorList>
            <person name="Kaushik A."/>
        </authorList>
    </citation>
    <scope>NUCLEOTIDE SEQUENCE</scope>
    <source>
        <strain evidence="2">AG4-RS23</strain>
    </source>
</reference>
<protein>
    <submittedName>
        <fullName evidence="2">Uncharacterized protein</fullName>
    </submittedName>
</protein>